<sequence length="277" mass="30612">MVVLVIRKESEKYLKITSKKVEKTKIRCAPRGKKNENLIHHKDTCWSKVPVEITAVVSGSLNPADNPDLTTRPQIAQPATQAFGTTAPHSLFTHATGPAIVCPPSPPTSRQSQYKQQGSPRREILRRVRQTIGKLEEFPAAKRPRIGTPHPTSPPPSHRHFAPIVASSPIVPKVLVPVVPRIVTTITTSTRTLAPLVPPPQPPAQQQQLQTTTAQVCKPSVWMMPAKNWRSSPSVEQTRPAYKGKQQRFQNGTTSNFNSYTNIGSYIPPPPRTIPPR</sequence>
<comment type="caution">
    <text evidence="2">The sequence shown here is derived from an EMBL/GenBank/DDBJ whole genome shotgun (WGS) entry which is preliminary data.</text>
</comment>
<protein>
    <submittedName>
        <fullName evidence="2">Uncharacterized protein</fullName>
    </submittedName>
</protein>
<name>A0A814L1A3_9BILA</name>
<gene>
    <name evidence="2" type="ORF">GPM918_LOCUS16712</name>
    <name evidence="3" type="ORF">SRO942_LOCUS16711</name>
</gene>
<feature type="compositionally biased region" description="Pro residues" evidence="1">
    <location>
        <begin position="267"/>
        <end position="277"/>
    </location>
</feature>
<evidence type="ECO:0000256" key="1">
    <source>
        <dbReference type="SAM" id="MobiDB-lite"/>
    </source>
</evidence>
<feature type="compositionally biased region" description="Polar residues" evidence="1">
    <location>
        <begin position="247"/>
        <end position="264"/>
    </location>
</feature>
<dbReference type="Proteomes" id="UP000663829">
    <property type="component" value="Unassembled WGS sequence"/>
</dbReference>
<dbReference type="EMBL" id="CAJNOQ010004451">
    <property type="protein sequence ID" value="CAF1059697.1"/>
    <property type="molecule type" value="Genomic_DNA"/>
</dbReference>
<accession>A0A814L1A3</accession>
<feature type="region of interest" description="Disordered" evidence="1">
    <location>
        <begin position="231"/>
        <end position="277"/>
    </location>
</feature>
<organism evidence="2 4">
    <name type="scientific">Didymodactylos carnosus</name>
    <dbReference type="NCBI Taxonomy" id="1234261"/>
    <lineage>
        <taxon>Eukaryota</taxon>
        <taxon>Metazoa</taxon>
        <taxon>Spiralia</taxon>
        <taxon>Gnathifera</taxon>
        <taxon>Rotifera</taxon>
        <taxon>Eurotatoria</taxon>
        <taxon>Bdelloidea</taxon>
        <taxon>Philodinida</taxon>
        <taxon>Philodinidae</taxon>
        <taxon>Didymodactylos</taxon>
    </lineage>
</organism>
<keyword evidence="4" id="KW-1185">Reference proteome</keyword>
<reference evidence="2" key="1">
    <citation type="submission" date="2021-02" db="EMBL/GenBank/DDBJ databases">
        <authorList>
            <person name="Nowell W R."/>
        </authorList>
    </citation>
    <scope>NUCLEOTIDE SEQUENCE</scope>
</reference>
<dbReference type="AlphaFoldDB" id="A0A814L1A3"/>
<evidence type="ECO:0000313" key="3">
    <source>
        <dbReference type="EMBL" id="CAF3828192.1"/>
    </source>
</evidence>
<dbReference type="EMBL" id="CAJOBC010004451">
    <property type="protein sequence ID" value="CAF3828192.1"/>
    <property type="molecule type" value="Genomic_DNA"/>
</dbReference>
<proteinExistence type="predicted"/>
<dbReference type="Proteomes" id="UP000681722">
    <property type="component" value="Unassembled WGS sequence"/>
</dbReference>
<evidence type="ECO:0000313" key="4">
    <source>
        <dbReference type="Proteomes" id="UP000663829"/>
    </source>
</evidence>
<evidence type="ECO:0000313" key="2">
    <source>
        <dbReference type="EMBL" id="CAF1059697.1"/>
    </source>
</evidence>